<reference evidence="3" key="1">
    <citation type="journal article" date="2019" name="Int. J. Syst. Evol. Microbiol.">
        <title>The Global Catalogue of Microorganisms (GCM) 10K type strain sequencing project: providing services to taxonomists for standard genome sequencing and annotation.</title>
        <authorList>
            <consortium name="The Broad Institute Genomics Platform"/>
            <consortium name="The Broad Institute Genome Sequencing Center for Infectious Disease"/>
            <person name="Wu L."/>
            <person name="Ma J."/>
        </authorList>
    </citation>
    <scope>NUCLEOTIDE SEQUENCE [LARGE SCALE GENOMIC DNA]</scope>
    <source>
        <strain evidence="3">JCM 17137</strain>
    </source>
</reference>
<comment type="caution">
    <text evidence="2">The sequence shown here is derived from an EMBL/GenBank/DDBJ whole genome shotgun (WGS) entry which is preliminary data.</text>
</comment>
<gene>
    <name evidence="2" type="ORF">GCM10022402_01930</name>
</gene>
<dbReference type="EMBL" id="BAABDD010000001">
    <property type="protein sequence ID" value="GAA3724943.1"/>
    <property type="molecule type" value="Genomic_DNA"/>
</dbReference>
<evidence type="ECO:0000313" key="3">
    <source>
        <dbReference type="Proteomes" id="UP001500908"/>
    </source>
</evidence>
<dbReference type="Proteomes" id="UP001500908">
    <property type="component" value="Unassembled WGS sequence"/>
</dbReference>
<evidence type="ECO:0000256" key="1">
    <source>
        <dbReference type="SAM" id="MobiDB-lite"/>
    </source>
</evidence>
<name>A0ABP7EV20_9ACTN</name>
<proteinExistence type="predicted"/>
<feature type="compositionally biased region" description="Polar residues" evidence="1">
    <location>
        <begin position="108"/>
        <end position="119"/>
    </location>
</feature>
<accession>A0ABP7EV20</accession>
<sequence>MRGRPAAAGKRPPAAFAKASAVLWCPRRLADTDGSLIARVAVATGDAPLRRALPHHRRLWPAAIGQVPQRSGVSAIGRDVGRGPASGLPRFPVFRQAADCAAIEGTRANTAVPTATGQPRNPRKSEKHPRGAAGEPPVKNSTQQPGIAWSPTSRARVTTAPHVGCGG</sequence>
<feature type="compositionally biased region" description="Polar residues" evidence="1">
    <location>
        <begin position="139"/>
        <end position="156"/>
    </location>
</feature>
<keyword evidence="3" id="KW-1185">Reference proteome</keyword>
<evidence type="ECO:0000313" key="2">
    <source>
        <dbReference type="EMBL" id="GAA3724943.1"/>
    </source>
</evidence>
<feature type="region of interest" description="Disordered" evidence="1">
    <location>
        <begin position="108"/>
        <end position="167"/>
    </location>
</feature>
<organism evidence="2 3">
    <name type="scientific">Salinactinospora qingdaonensis</name>
    <dbReference type="NCBI Taxonomy" id="702744"/>
    <lineage>
        <taxon>Bacteria</taxon>
        <taxon>Bacillati</taxon>
        <taxon>Actinomycetota</taxon>
        <taxon>Actinomycetes</taxon>
        <taxon>Streptosporangiales</taxon>
        <taxon>Nocardiopsidaceae</taxon>
        <taxon>Salinactinospora</taxon>
    </lineage>
</organism>
<protein>
    <submittedName>
        <fullName evidence="2">Uncharacterized protein</fullName>
    </submittedName>
</protein>